<feature type="compositionally biased region" description="Pro residues" evidence="1">
    <location>
        <begin position="10"/>
        <end position="21"/>
    </location>
</feature>
<gene>
    <name evidence="2" type="ORF">AURDEDRAFT_177015</name>
</gene>
<dbReference type="KEGG" id="adl:AURDEDRAFT_177015"/>
<name>J0WNG2_AURST</name>
<proteinExistence type="predicted"/>
<keyword evidence="3" id="KW-1185">Reference proteome</keyword>
<protein>
    <submittedName>
        <fullName evidence="2">Uncharacterized protein</fullName>
    </submittedName>
</protein>
<sequence length="209" mass="22760">MNGPHDQLPGAPPPPDPPNPPKKNIENGPWPPDSTLRQVGHARAPPVFRLRRERPGDSLYYLQLSRAPRKQRRQLLATENIPGVKRVKTERPHAMAPIFSHPAKYQMRTAGACTPYNHSARACSQARSTSSAAIRTFCLKARSSRSRAARSSGAAGVRQNDAAACILAAGVECGAIFKELSATSSGPVRARNACMEATRVLRLSKRREP</sequence>
<dbReference type="InParanoid" id="J0WNG2"/>
<dbReference type="AlphaFoldDB" id="J0WNG2"/>
<feature type="region of interest" description="Disordered" evidence="1">
    <location>
        <begin position="1"/>
        <end position="39"/>
    </location>
</feature>
<dbReference type="EMBL" id="JH688048">
    <property type="protein sequence ID" value="EJD33920.1"/>
    <property type="molecule type" value="Genomic_DNA"/>
</dbReference>
<dbReference type="Proteomes" id="UP000006514">
    <property type="component" value="Unassembled WGS sequence"/>
</dbReference>
<evidence type="ECO:0000313" key="2">
    <source>
        <dbReference type="EMBL" id="EJD33920.1"/>
    </source>
</evidence>
<organism evidence="2 3">
    <name type="scientific">Auricularia subglabra (strain TFB-10046 / SS5)</name>
    <name type="common">White-rot fungus</name>
    <name type="synonym">Auricularia delicata (strain TFB10046)</name>
    <dbReference type="NCBI Taxonomy" id="717982"/>
    <lineage>
        <taxon>Eukaryota</taxon>
        <taxon>Fungi</taxon>
        <taxon>Dikarya</taxon>
        <taxon>Basidiomycota</taxon>
        <taxon>Agaricomycotina</taxon>
        <taxon>Agaricomycetes</taxon>
        <taxon>Auriculariales</taxon>
        <taxon>Auriculariaceae</taxon>
        <taxon>Auricularia</taxon>
    </lineage>
</organism>
<evidence type="ECO:0000256" key="1">
    <source>
        <dbReference type="SAM" id="MobiDB-lite"/>
    </source>
</evidence>
<reference evidence="3" key="1">
    <citation type="journal article" date="2012" name="Science">
        <title>The Paleozoic origin of enzymatic lignin decomposition reconstructed from 31 fungal genomes.</title>
        <authorList>
            <person name="Floudas D."/>
            <person name="Binder M."/>
            <person name="Riley R."/>
            <person name="Barry K."/>
            <person name="Blanchette R.A."/>
            <person name="Henrissat B."/>
            <person name="Martinez A.T."/>
            <person name="Otillar R."/>
            <person name="Spatafora J.W."/>
            <person name="Yadav J.S."/>
            <person name="Aerts A."/>
            <person name="Benoit I."/>
            <person name="Boyd A."/>
            <person name="Carlson A."/>
            <person name="Copeland A."/>
            <person name="Coutinho P.M."/>
            <person name="de Vries R.P."/>
            <person name="Ferreira P."/>
            <person name="Findley K."/>
            <person name="Foster B."/>
            <person name="Gaskell J."/>
            <person name="Glotzer D."/>
            <person name="Gorecki P."/>
            <person name="Heitman J."/>
            <person name="Hesse C."/>
            <person name="Hori C."/>
            <person name="Igarashi K."/>
            <person name="Jurgens J.A."/>
            <person name="Kallen N."/>
            <person name="Kersten P."/>
            <person name="Kohler A."/>
            <person name="Kuees U."/>
            <person name="Kumar T.K.A."/>
            <person name="Kuo A."/>
            <person name="LaButti K."/>
            <person name="Larrondo L.F."/>
            <person name="Lindquist E."/>
            <person name="Ling A."/>
            <person name="Lombard V."/>
            <person name="Lucas S."/>
            <person name="Lundell T."/>
            <person name="Martin R."/>
            <person name="McLaughlin D.J."/>
            <person name="Morgenstern I."/>
            <person name="Morin E."/>
            <person name="Murat C."/>
            <person name="Nagy L.G."/>
            <person name="Nolan M."/>
            <person name="Ohm R.A."/>
            <person name="Patyshakuliyeva A."/>
            <person name="Rokas A."/>
            <person name="Ruiz-Duenas F.J."/>
            <person name="Sabat G."/>
            <person name="Salamov A."/>
            <person name="Samejima M."/>
            <person name="Schmutz J."/>
            <person name="Slot J.C."/>
            <person name="St John F."/>
            <person name="Stenlid J."/>
            <person name="Sun H."/>
            <person name="Sun S."/>
            <person name="Syed K."/>
            <person name="Tsang A."/>
            <person name="Wiebenga A."/>
            <person name="Young D."/>
            <person name="Pisabarro A."/>
            <person name="Eastwood D.C."/>
            <person name="Martin F."/>
            <person name="Cullen D."/>
            <person name="Grigoriev I.V."/>
            <person name="Hibbett D.S."/>
        </authorList>
    </citation>
    <scope>NUCLEOTIDE SEQUENCE [LARGE SCALE GENOMIC DNA]</scope>
    <source>
        <strain evidence="3">TFB10046</strain>
    </source>
</reference>
<accession>J0WNG2</accession>
<dbReference type="OrthoDB" id="10265467at2759"/>
<evidence type="ECO:0000313" key="3">
    <source>
        <dbReference type="Proteomes" id="UP000006514"/>
    </source>
</evidence>